<reference evidence="1" key="1">
    <citation type="submission" date="2019-10" db="EMBL/GenBank/DDBJ databases">
        <authorList>
            <consortium name="DOE Joint Genome Institute"/>
            <person name="Kuo A."/>
            <person name="Miyauchi S."/>
            <person name="Kiss E."/>
            <person name="Drula E."/>
            <person name="Kohler A."/>
            <person name="Sanchez-Garcia M."/>
            <person name="Andreopoulos B."/>
            <person name="Barry K.W."/>
            <person name="Bonito G."/>
            <person name="Buee M."/>
            <person name="Carver A."/>
            <person name="Chen C."/>
            <person name="Cichocki N."/>
            <person name="Clum A."/>
            <person name="Culley D."/>
            <person name="Crous P.W."/>
            <person name="Fauchery L."/>
            <person name="Girlanda M."/>
            <person name="Hayes R."/>
            <person name="Keri Z."/>
            <person name="LaButti K."/>
            <person name="Lipzen A."/>
            <person name="Lombard V."/>
            <person name="Magnuson J."/>
            <person name="Maillard F."/>
            <person name="Morin E."/>
            <person name="Murat C."/>
            <person name="Nolan M."/>
            <person name="Ohm R."/>
            <person name="Pangilinan J."/>
            <person name="Pereira M."/>
            <person name="Perotto S."/>
            <person name="Peter M."/>
            <person name="Riley R."/>
            <person name="Sitrit Y."/>
            <person name="Stielow B."/>
            <person name="Szollosi G."/>
            <person name="Zifcakova L."/>
            <person name="Stursova M."/>
            <person name="Spatafora J.W."/>
            <person name="Tedersoo L."/>
            <person name="Vaario L.-M."/>
            <person name="Yamada A."/>
            <person name="Yan M."/>
            <person name="Wang P."/>
            <person name="Xu J."/>
            <person name="Bruns T."/>
            <person name="Baldrian P."/>
            <person name="Vilgalys R."/>
            <person name="Henrissat B."/>
            <person name="Grigoriev I.V."/>
            <person name="Hibbett D."/>
            <person name="Nagy L.G."/>
            <person name="Martin F.M."/>
        </authorList>
    </citation>
    <scope>NUCLEOTIDE SEQUENCE</scope>
    <source>
        <strain evidence="1">BED1</strain>
    </source>
</reference>
<protein>
    <submittedName>
        <fullName evidence="1">Uncharacterized protein</fullName>
    </submittedName>
</protein>
<name>A0AAD4BNY9_BOLED</name>
<keyword evidence="2" id="KW-1185">Reference proteome</keyword>
<proteinExistence type="predicted"/>
<comment type="caution">
    <text evidence="1">The sequence shown here is derived from an EMBL/GenBank/DDBJ whole genome shotgun (WGS) entry which is preliminary data.</text>
</comment>
<dbReference type="AlphaFoldDB" id="A0AAD4BNY9"/>
<evidence type="ECO:0000313" key="2">
    <source>
        <dbReference type="Proteomes" id="UP001194468"/>
    </source>
</evidence>
<dbReference type="EMBL" id="WHUW01000022">
    <property type="protein sequence ID" value="KAF8436339.1"/>
    <property type="molecule type" value="Genomic_DNA"/>
</dbReference>
<accession>A0AAD4BNY9</accession>
<organism evidence="1 2">
    <name type="scientific">Boletus edulis BED1</name>
    <dbReference type="NCBI Taxonomy" id="1328754"/>
    <lineage>
        <taxon>Eukaryota</taxon>
        <taxon>Fungi</taxon>
        <taxon>Dikarya</taxon>
        <taxon>Basidiomycota</taxon>
        <taxon>Agaricomycotina</taxon>
        <taxon>Agaricomycetes</taxon>
        <taxon>Agaricomycetidae</taxon>
        <taxon>Boletales</taxon>
        <taxon>Boletineae</taxon>
        <taxon>Boletaceae</taxon>
        <taxon>Boletoideae</taxon>
        <taxon>Boletus</taxon>
    </lineage>
</organism>
<sequence length="97" mass="11018">MASERGSYLFRAHVREVKKWLKENPLKPSKPARDNSQISGRMQANTYGLPAKRSELNTREGQHITLFSMEVFGTVFLLNPFHLASQSCIAPSRGDHF</sequence>
<reference evidence="1" key="2">
    <citation type="journal article" date="2020" name="Nat. Commun.">
        <title>Large-scale genome sequencing of mycorrhizal fungi provides insights into the early evolution of symbiotic traits.</title>
        <authorList>
            <person name="Miyauchi S."/>
            <person name="Kiss E."/>
            <person name="Kuo A."/>
            <person name="Drula E."/>
            <person name="Kohler A."/>
            <person name="Sanchez-Garcia M."/>
            <person name="Morin E."/>
            <person name="Andreopoulos B."/>
            <person name="Barry K.W."/>
            <person name="Bonito G."/>
            <person name="Buee M."/>
            <person name="Carver A."/>
            <person name="Chen C."/>
            <person name="Cichocki N."/>
            <person name="Clum A."/>
            <person name="Culley D."/>
            <person name="Crous P.W."/>
            <person name="Fauchery L."/>
            <person name="Girlanda M."/>
            <person name="Hayes R.D."/>
            <person name="Keri Z."/>
            <person name="LaButti K."/>
            <person name="Lipzen A."/>
            <person name="Lombard V."/>
            <person name="Magnuson J."/>
            <person name="Maillard F."/>
            <person name="Murat C."/>
            <person name="Nolan M."/>
            <person name="Ohm R.A."/>
            <person name="Pangilinan J."/>
            <person name="Pereira M.F."/>
            <person name="Perotto S."/>
            <person name="Peter M."/>
            <person name="Pfister S."/>
            <person name="Riley R."/>
            <person name="Sitrit Y."/>
            <person name="Stielow J.B."/>
            <person name="Szollosi G."/>
            <person name="Zifcakova L."/>
            <person name="Stursova M."/>
            <person name="Spatafora J.W."/>
            <person name="Tedersoo L."/>
            <person name="Vaario L.M."/>
            <person name="Yamada A."/>
            <person name="Yan M."/>
            <person name="Wang P."/>
            <person name="Xu J."/>
            <person name="Bruns T."/>
            <person name="Baldrian P."/>
            <person name="Vilgalys R."/>
            <person name="Dunand C."/>
            <person name="Henrissat B."/>
            <person name="Grigoriev I.V."/>
            <person name="Hibbett D."/>
            <person name="Nagy L.G."/>
            <person name="Martin F.M."/>
        </authorList>
    </citation>
    <scope>NUCLEOTIDE SEQUENCE</scope>
    <source>
        <strain evidence="1">BED1</strain>
    </source>
</reference>
<gene>
    <name evidence="1" type="ORF">L210DRAFT_337515</name>
</gene>
<evidence type="ECO:0000313" key="1">
    <source>
        <dbReference type="EMBL" id="KAF8436339.1"/>
    </source>
</evidence>
<dbReference type="Proteomes" id="UP001194468">
    <property type="component" value="Unassembled WGS sequence"/>
</dbReference>